<dbReference type="RefSeq" id="XP_025429191.1">
    <property type="nucleotide sequence ID" value="XM_025578659.1"/>
</dbReference>
<keyword evidence="3" id="KW-1185">Reference proteome</keyword>
<organism evidence="2 3">
    <name type="scientific">Aspergillus saccharolyticus JOP 1030-1</name>
    <dbReference type="NCBI Taxonomy" id="1450539"/>
    <lineage>
        <taxon>Eukaryota</taxon>
        <taxon>Fungi</taxon>
        <taxon>Dikarya</taxon>
        <taxon>Ascomycota</taxon>
        <taxon>Pezizomycotina</taxon>
        <taxon>Eurotiomycetes</taxon>
        <taxon>Eurotiomycetidae</taxon>
        <taxon>Eurotiales</taxon>
        <taxon>Aspergillaceae</taxon>
        <taxon>Aspergillus</taxon>
        <taxon>Aspergillus subgen. Circumdati</taxon>
    </lineage>
</organism>
<dbReference type="Proteomes" id="UP000248349">
    <property type="component" value="Unassembled WGS sequence"/>
</dbReference>
<feature type="region of interest" description="Disordered" evidence="1">
    <location>
        <begin position="61"/>
        <end position="82"/>
    </location>
</feature>
<gene>
    <name evidence="2" type="ORF">BP01DRAFT_402882</name>
</gene>
<sequence length="415" mass="46824">MTSPTALQSFIRAQESLYGPITNISNPRNWTPPAQSGGHRGRYLWTDAFGVLNFLTLHREHQRTSSQASRSRSRSSSSSSHQHHDYYLLLAQSLIESTHRTLGTTRDAPYTPLPNATPPTHPVAGGLRIGKQSATGPDSDGQYHHYLTLWMFALNRTALASGEKHYNDLAVELAAAIHPHFVIHDPRSPGGLRMVWKMDTTLSKVLVGSEGNLDPLDGLVVFTLLQETDGWFRLHGGETGDGRKTPEGKKVLQEEIEDYRRIIRRKTAQAGRTGFVSRDPLDLGMAMWTAHWVLDRHHQEDWAVRMMGDCVERVDELFHQKHYFDRETRSRLAFREFGTCLGLRCVAEHATDKELAVEFRSYADQIVKGWEPYIWRSEGEDATPEELQPITRVMYAAALIPGAFCRGYLGPEPVA</sequence>
<name>A0A318Z7W2_9EURO</name>
<evidence type="ECO:0000313" key="3">
    <source>
        <dbReference type="Proteomes" id="UP000248349"/>
    </source>
</evidence>
<dbReference type="OrthoDB" id="302966at2759"/>
<dbReference type="GeneID" id="37079888"/>
<reference evidence="2 3" key="1">
    <citation type="submission" date="2016-12" db="EMBL/GenBank/DDBJ databases">
        <title>The genomes of Aspergillus section Nigri reveals drivers in fungal speciation.</title>
        <authorList>
            <consortium name="DOE Joint Genome Institute"/>
            <person name="Vesth T.C."/>
            <person name="Nybo J."/>
            <person name="Theobald S."/>
            <person name="Brandl J."/>
            <person name="Frisvad J.C."/>
            <person name="Nielsen K.F."/>
            <person name="Lyhne E.K."/>
            <person name="Kogle M.E."/>
            <person name="Kuo A."/>
            <person name="Riley R."/>
            <person name="Clum A."/>
            <person name="Nolan M."/>
            <person name="Lipzen A."/>
            <person name="Salamov A."/>
            <person name="Henrissat B."/>
            <person name="Wiebenga A."/>
            <person name="De Vries R.P."/>
            <person name="Grigoriev I.V."/>
            <person name="Mortensen U.H."/>
            <person name="Andersen M.R."/>
            <person name="Baker S.E."/>
        </authorList>
    </citation>
    <scope>NUCLEOTIDE SEQUENCE [LARGE SCALE GENOMIC DNA]</scope>
    <source>
        <strain evidence="2 3">JOP 1030-1</strain>
    </source>
</reference>
<dbReference type="EMBL" id="KZ821245">
    <property type="protein sequence ID" value="PYH43209.1"/>
    <property type="molecule type" value="Genomic_DNA"/>
</dbReference>
<accession>A0A318Z7W2</accession>
<protein>
    <submittedName>
        <fullName evidence="2">Uncharacterized protein</fullName>
    </submittedName>
</protein>
<dbReference type="STRING" id="1450539.A0A318Z7W2"/>
<feature type="compositionally biased region" description="Low complexity" evidence="1">
    <location>
        <begin position="64"/>
        <end position="80"/>
    </location>
</feature>
<dbReference type="AlphaFoldDB" id="A0A318Z7W2"/>
<evidence type="ECO:0000313" key="2">
    <source>
        <dbReference type="EMBL" id="PYH43209.1"/>
    </source>
</evidence>
<proteinExistence type="predicted"/>
<evidence type="ECO:0000256" key="1">
    <source>
        <dbReference type="SAM" id="MobiDB-lite"/>
    </source>
</evidence>